<feature type="domain" description="Thiamine pyrophosphate enzyme TPP-binding" evidence="2">
    <location>
        <begin position="3"/>
        <end position="113"/>
    </location>
</feature>
<dbReference type="AlphaFoldDB" id="W1XF70"/>
<evidence type="ECO:0000259" key="2">
    <source>
        <dbReference type="Pfam" id="PF02775"/>
    </source>
</evidence>
<gene>
    <name evidence="3" type="ORF">Q604_UNBC16636G0001</name>
</gene>
<comment type="caution">
    <text evidence="3">The sequence shown here is derived from an EMBL/GenBank/DDBJ whole genome shotgun (WGS) entry which is preliminary data.</text>
</comment>
<dbReference type="InterPro" id="IPR029061">
    <property type="entry name" value="THDP-binding"/>
</dbReference>
<dbReference type="InterPro" id="IPR011766">
    <property type="entry name" value="TPP_enzyme_TPP-bd"/>
</dbReference>
<evidence type="ECO:0000313" key="3">
    <source>
        <dbReference type="EMBL" id="ETJ28776.1"/>
    </source>
</evidence>
<sequence>MHAIGAQNACPNRQVISLSGDGGFTMMMGEMLTLKQLNLPVKIFVFNNEELSFIAMEMKASGYLDYATDFVNPDFGKLAEAAGIKGVSIHNSSEVDEKIMEALNHNGPVIVNVRVDKQELAMPP</sequence>
<dbReference type="SUPFAM" id="SSF52518">
    <property type="entry name" value="Thiamin diphosphate-binding fold (THDP-binding)"/>
    <property type="match status" value="1"/>
</dbReference>
<dbReference type="Pfam" id="PF02775">
    <property type="entry name" value="TPP_enzyme_C"/>
    <property type="match status" value="1"/>
</dbReference>
<protein>
    <recommendedName>
        <fullName evidence="2">Thiamine pyrophosphate enzyme TPP-binding domain-containing protein</fullName>
    </recommendedName>
</protein>
<feature type="non-terminal residue" evidence="3">
    <location>
        <position position="124"/>
    </location>
</feature>
<proteinExistence type="predicted"/>
<evidence type="ECO:0000256" key="1">
    <source>
        <dbReference type="ARBA" id="ARBA00023052"/>
    </source>
</evidence>
<dbReference type="Gene3D" id="3.40.50.970">
    <property type="match status" value="1"/>
</dbReference>
<dbReference type="InterPro" id="IPR047211">
    <property type="entry name" value="POXB-like"/>
</dbReference>
<dbReference type="GO" id="GO:0003824">
    <property type="term" value="F:catalytic activity"/>
    <property type="evidence" value="ECO:0007669"/>
    <property type="project" value="InterPro"/>
</dbReference>
<reference evidence="3" key="1">
    <citation type="submission" date="2013-12" db="EMBL/GenBank/DDBJ databases">
        <title>A Varibaculum cambriense genome reconstructed from a premature infant gut community with otherwise low bacterial novelty that shifts toward anaerobic metabolism during the third week of life.</title>
        <authorList>
            <person name="Brown C.T."/>
            <person name="Sharon I."/>
            <person name="Thomas B.C."/>
            <person name="Castelle C.J."/>
            <person name="Morowitz M.J."/>
            <person name="Banfield J.F."/>
        </authorList>
    </citation>
    <scope>NUCLEOTIDE SEQUENCE</scope>
</reference>
<feature type="non-terminal residue" evidence="3">
    <location>
        <position position="1"/>
    </location>
</feature>
<dbReference type="PANTHER" id="PTHR42981:SF2">
    <property type="entry name" value="PYRUVATE DEHYDROGENASE [UBIQUINONE]"/>
    <property type="match status" value="1"/>
</dbReference>
<organism evidence="3">
    <name type="scientific">human gut metagenome</name>
    <dbReference type="NCBI Taxonomy" id="408170"/>
    <lineage>
        <taxon>unclassified sequences</taxon>
        <taxon>metagenomes</taxon>
        <taxon>organismal metagenomes</taxon>
    </lineage>
</organism>
<dbReference type="EMBL" id="AZMM01016636">
    <property type="protein sequence ID" value="ETJ28776.1"/>
    <property type="molecule type" value="Genomic_DNA"/>
</dbReference>
<dbReference type="InterPro" id="IPR000399">
    <property type="entry name" value="TPP-bd_CS"/>
</dbReference>
<accession>W1XF70</accession>
<keyword evidence="1" id="KW-0786">Thiamine pyrophosphate</keyword>
<dbReference type="PANTHER" id="PTHR42981">
    <property type="entry name" value="PYRUVATE DEHYDROGENASE [UBIQUINONE]"/>
    <property type="match status" value="1"/>
</dbReference>
<name>W1XF70_9ZZZZ</name>
<dbReference type="GO" id="GO:0000287">
    <property type="term" value="F:magnesium ion binding"/>
    <property type="evidence" value="ECO:0007669"/>
    <property type="project" value="InterPro"/>
</dbReference>
<dbReference type="PROSITE" id="PS00187">
    <property type="entry name" value="TPP_ENZYMES"/>
    <property type="match status" value="1"/>
</dbReference>
<dbReference type="GO" id="GO:0030976">
    <property type="term" value="F:thiamine pyrophosphate binding"/>
    <property type="evidence" value="ECO:0007669"/>
    <property type="project" value="InterPro"/>
</dbReference>